<feature type="non-terminal residue" evidence="2">
    <location>
        <position position="1"/>
    </location>
</feature>
<organism evidence="2">
    <name type="scientific">uncultured Gemmatimonadaceae bacterium</name>
    <dbReference type="NCBI Taxonomy" id="246130"/>
    <lineage>
        <taxon>Bacteria</taxon>
        <taxon>Pseudomonadati</taxon>
        <taxon>Gemmatimonadota</taxon>
        <taxon>Gemmatimonadia</taxon>
        <taxon>Gemmatimonadales</taxon>
        <taxon>Gemmatimonadaceae</taxon>
        <taxon>environmental samples</taxon>
    </lineage>
</organism>
<evidence type="ECO:0000313" key="2">
    <source>
        <dbReference type="EMBL" id="CAA9316496.1"/>
    </source>
</evidence>
<feature type="compositionally biased region" description="Gly residues" evidence="1">
    <location>
        <begin position="17"/>
        <end position="30"/>
    </location>
</feature>
<feature type="non-terminal residue" evidence="2">
    <location>
        <position position="30"/>
    </location>
</feature>
<accession>A0A6J4KVF4</accession>
<feature type="compositionally biased region" description="Basic residues" evidence="1">
    <location>
        <begin position="1"/>
        <end position="16"/>
    </location>
</feature>
<dbReference type="AlphaFoldDB" id="A0A6J4KVF4"/>
<protein>
    <submittedName>
        <fullName evidence="2">Uncharacterized protein</fullName>
    </submittedName>
</protein>
<evidence type="ECO:0000256" key="1">
    <source>
        <dbReference type="SAM" id="MobiDB-lite"/>
    </source>
</evidence>
<proteinExistence type="predicted"/>
<name>A0A6J4KVF4_9BACT</name>
<dbReference type="EMBL" id="CADCTU010000413">
    <property type="protein sequence ID" value="CAA9316496.1"/>
    <property type="molecule type" value="Genomic_DNA"/>
</dbReference>
<reference evidence="2" key="1">
    <citation type="submission" date="2020-02" db="EMBL/GenBank/DDBJ databases">
        <authorList>
            <person name="Meier V. D."/>
        </authorList>
    </citation>
    <scope>NUCLEOTIDE SEQUENCE</scope>
    <source>
        <strain evidence="2">AVDCRST_MAG11</strain>
    </source>
</reference>
<feature type="region of interest" description="Disordered" evidence="1">
    <location>
        <begin position="1"/>
        <end position="30"/>
    </location>
</feature>
<gene>
    <name evidence="2" type="ORF">AVDCRST_MAG11-1800</name>
</gene>
<sequence>GRGRAHHPRRGPRRRLGGGPGAPGAGGGAG</sequence>